<dbReference type="EMBL" id="CADCXU010011343">
    <property type="protein sequence ID" value="CAB0001735.1"/>
    <property type="molecule type" value="Genomic_DNA"/>
</dbReference>
<dbReference type="Gene3D" id="1.20.5.170">
    <property type="match status" value="1"/>
</dbReference>
<evidence type="ECO:0000256" key="7">
    <source>
        <dbReference type="ARBA" id="ARBA00023015"/>
    </source>
</evidence>
<dbReference type="Proteomes" id="UP000479000">
    <property type="component" value="Unassembled WGS sequence"/>
</dbReference>
<evidence type="ECO:0000256" key="14">
    <source>
        <dbReference type="SAM" id="Coils"/>
    </source>
</evidence>
<keyword evidence="12" id="KW-0325">Glycoprotein</keyword>
<keyword evidence="6" id="KW-1133">Transmembrane helix</keyword>
<feature type="compositionally biased region" description="Polar residues" evidence="15">
    <location>
        <begin position="154"/>
        <end position="163"/>
    </location>
</feature>
<dbReference type="PRINTS" id="PR00043">
    <property type="entry name" value="LEUZIPPRJUN"/>
</dbReference>
<feature type="coiled-coil region" evidence="14">
    <location>
        <begin position="46"/>
        <end position="87"/>
    </location>
</feature>
<keyword evidence="9" id="KW-0472">Membrane</keyword>
<sequence>MIKEGLSLPTRYPLTKQEERDLKRIRRKIRNKISAQDSRKRKKEYVDGLEDRVKKCTAENANLIKKMKALQNENQSLSAQLKRLQAVIARNGPQQTNPTTCLVVLVLSLALVLAPNMRSASRAATPSDLSIPETKASSPIVLFDSFPQLEGRGRSSNPRQSNHWRMAGRTSRSTERPISKTKKTKRAGFCQNWRKCCNLESPRRYAITTTLVTVFVTIVRRSASRRQMAATQAPLCDYYDRSQRFWRWTSDHDPLIRPDHPQEPHWACAAVAEQHRRN</sequence>
<dbReference type="Pfam" id="PF00170">
    <property type="entry name" value="bZIP_1"/>
    <property type="match status" value="1"/>
</dbReference>
<feature type="domain" description="BZIP" evidence="16">
    <location>
        <begin position="21"/>
        <end position="84"/>
    </location>
</feature>
<proteinExistence type="inferred from homology"/>
<evidence type="ECO:0000256" key="11">
    <source>
        <dbReference type="ARBA" id="ARBA00023163"/>
    </source>
</evidence>
<dbReference type="InterPro" id="IPR046347">
    <property type="entry name" value="bZIP_sf"/>
</dbReference>
<dbReference type="InterPro" id="IPR004827">
    <property type="entry name" value="bZIP"/>
</dbReference>
<dbReference type="SMART" id="SM00338">
    <property type="entry name" value="BRLZ"/>
    <property type="match status" value="1"/>
</dbReference>
<protein>
    <recommendedName>
        <fullName evidence="16">BZIP domain-containing protein</fullName>
    </recommendedName>
</protein>
<keyword evidence="4" id="KW-0256">Endoplasmic reticulum</keyword>
<dbReference type="PANTHER" id="PTHR45996:SF3">
    <property type="entry name" value="CREB-H TRANSCRIPTION FACTOR HOMOLOG LET-607"/>
    <property type="match status" value="1"/>
</dbReference>
<evidence type="ECO:0000256" key="9">
    <source>
        <dbReference type="ARBA" id="ARBA00023136"/>
    </source>
</evidence>
<evidence type="ECO:0000256" key="2">
    <source>
        <dbReference type="ARBA" id="ARBA00009050"/>
    </source>
</evidence>
<evidence type="ECO:0000256" key="8">
    <source>
        <dbReference type="ARBA" id="ARBA00023125"/>
    </source>
</evidence>
<evidence type="ECO:0000256" key="6">
    <source>
        <dbReference type="ARBA" id="ARBA00022989"/>
    </source>
</evidence>
<keyword evidence="13" id="KW-0539">Nucleus</keyword>
<evidence type="ECO:0000256" key="10">
    <source>
        <dbReference type="ARBA" id="ARBA00023159"/>
    </source>
</evidence>
<dbReference type="OrthoDB" id="674948at2759"/>
<dbReference type="CDD" id="cd14689">
    <property type="entry name" value="bZIP_CREB3"/>
    <property type="match status" value="1"/>
</dbReference>
<feature type="region of interest" description="Disordered" evidence="15">
    <location>
        <begin position="150"/>
        <end position="184"/>
    </location>
</feature>
<dbReference type="PANTHER" id="PTHR45996">
    <property type="entry name" value="AGAP001464-PB"/>
    <property type="match status" value="1"/>
</dbReference>
<evidence type="ECO:0000256" key="15">
    <source>
        <dbReference type="SAM" id="MobiDB-lite"/>
    </source>
</evidence>
<name>A0A6H5GGE7_9HEMI</name>
<keyword evidence="11" id="KW-0804">Transcription</keyword>
<dbReference type="InterPro" id="IPR051381">
    <property type="entry name" value="CREB_ATF_subfamily"/>
</dbReference>
<evidence type="ECO:0000313" key="17">
    <source>
        <dbReference type="EMBL" id="CAB0001735.1"/>
    </source>
</evidence>
<accession>A0A6H5GGE7</accession>
<dbReference type="GO" id="GO:0005634">
    <property type="term" value="C:nucleus"/>
    <property type="evidence" value="ECO:0007669"/>
    <property type="project" value="TreeGrafter"/>
</dbReference>
<evidence type="ECO:0000256" key="12">
    <source>
        <dbReference type="ARBA" id="ARBA00023180"/>
    </source>
</evidence>
<evidence type="ECO:0000313" key="18">
    <source>
        <dbReference type="Proteomes" id="UP000479000"/>
    </source>
</evidence>
<dbReference type="InterPro" id="IPR002112">
    <property type="entry name" value="Leuzip_Jun"/>
</dbReference>
<gene>
    <name evidence="17" type="ORF">NTEN_LOCUS7522</name>
</gene>
<evidence type="ECO:0000259" key="16">
    <source>
        <dbReference type="PROSITE" id="PS50217"/>
    </source>
</evidence>
<reference evidence="17 18" key="1">
    <citation type="submission" date="2020-02" db="EMBL/GenBank/DDBJ databases">
        <authorList>
            <person name="Ferguson B K."/>
        </authorList>
    </citation>
    <scope>NUCLEOTIDE SEQUENCE [LARGE SCALE GENOMIC DNA]</scope>
</reference>
<comment type="subcellular location">
    <subcellularLocation>
        <location evidence="1">Endoplasmic reticulum membrane</location>
        <topology evidence="1">Single-pass type II membrane protein</topology>
    </subcellularLocation>
</comment>
<organism evidence="17 18">
    <name type="scientific">Nesidiocoris tenuis</name>
    <dbReference type="NCBI Taxonomy" id="355587"/>
    <lineage>
        <taxon>Eukaryota</taxon>
        <taxon>Metazoa</taxon>
        <taxon>Ecdysozoa</taxon>
        <taxon>Arthropoda</taxon>
        <taxon>Hexapoda</taxon>
        <taxon>Insecta</taxon>
        <taxon>Pterygota</taxon>
        <taxon>Neoptera</taxon>
        <taxon>Paraneoptera</taxon>
        <taxon>Hemiptera</taxon>
        <taxon>Heteroptera</taxon>
        <taxon>Panheteroptera</taxon>
        <taxon>Cimicomorpha</taxon>
        <taxon>Miridae</taxon>
        <taxon>Dicyphina</taxon>
        <taxon>Nesidiocoris</taxon>
    </lineage>
</organism>
<dbReference type="GO" id="GO:0005789">
    <property type="term" value="C:endoplasmic reticulum membrane"/>
    <property type="evidence" value="ECO:0007669"/>
    <property type="project" value="UniProtKB-SubCell"/>
</dbReference>
<dbReference type="GO" id="GO:0000981">
    <property type="term" value="F:DNA-binding transcription factor activity, RNA polymerase II-specific"/>
    <property type="evidence" value="ECO:0007669"/>
    <property type="project" value="TreeGrafter"/>
</dbReference>
<dbReference type="FunFam" id="1.20.5.170:FF:000042">
    <property type="entry name" value="Cyclic AMP-responsive element-binding protein 3-like protein 3"/>
    <property type="match status" value="1"/>
</dbReference>
<dbReference type="SUPFAM" id="SSF57959">
    <property type="entry name" value="Leucine zipper domain"/>
    <property type="match status" value="1"/>
</dbReference>
<dbReference type="PROSITE" id="PS50217">
    <property type="entry name" value="BZIP"/>
    <property type="match status" value="1"/>
</dbReference>
<evidence type="ECO:0000256" key="3">
    <source>
        <dbReference type="ARBA" id="ARBA00022692"/>
    </source>
</evidence>
<keyword evidence="18" id="KW-1185">Reference proteome</keyword>
<keyword evidence="14" id="KW-0175">Coiled coil</keyword>
<keyword evidence="5" id="KW-0735">Signal-anchor</keyword>
<keyword evidence="3" id="KW-0812">Transmembrane</keyword>
<evidence type="ECO:0000256" key="5">
    <source>
        <dbReference type="ARBA" id="ARBA00022968"/>
    </source>
</evidence>
<evidence type="ECO:0000256" key="4">
    <source>
        <dbReference type="ARBA" id="ARBA00022824"/>
    </source>
</evidence>
<keyword evidence="7" id="KW-0805">Transcription regulation</keyword>
<evidence type="ECO:0000256" key="13">
    <source>
        <dbReference type="ARBA" id="ARBA00023242"/>
    </source>
</evidence>
<keyword evidence="10" id="KW-0010">Activator</keyword>
<dbReference type="AlphaFoldDB" id="A0A6H5GGE7"/>
<comment type="similarity">
    <text evidence="2">Belongs to the bZIP family. ATF subfamily.</text>
</comment>
<keyword evidence="8" id="KW-0238">DNA-binding</keyword>
<evidence type="ECO:0000256" key="1">
    <source>
        <dbReference type="ARBA" id="ARBA00004648"/>
    </source>
</evidence>
<dbReference type="GO" id="GO:0000978">
    <property type="term" value="F:RNA polymerase II cis-regulatory region sequence-specific DNA binding"/>
    <property type="evidence" value="ECO:0007669"/>
    <property type="project" value="TreeGrafter"/>
</dbReference>